<dbReference type="InterPro" id="IPR036812">
    <property type="entry name" value="NAD(P)_OxRdtase_dom_sf"/>
</dbReference>
<dbReference type="InterPro" id="IPR050523">
    <property type="entry name" value="AKR_Detox_Biosynth"/>
</dbReference>
<evidence type="ECO:0000259" key="2">
    <source>
        <dbReference type="Pfam" id="PF00248"/>
    </source>
</evidence>
<organism evidence="3 4">
    <name type="scientific">Schizophyllum amplum</name>
    <dbReference type="NCBI Taxonomy" id="97359"/>
    <lineage>
        <taxon>Eukaryota</taxon>
        <taxon>Fungi</taxon>
        <taxon>Dikarya</taxon>
        <taxon>Basidiomycota</taxon>
        <taxon>Agaricomycotina</taxon>
        <taxon>Agaricomycetes</taxon>
        <taxon>Agaricomycetidae</taxon>
        <taxon>Agaricales</taxon>
        <taxon>Schizophyllaceae</taxon>
        <taxon>Schizophyllum</taxon>
    </lineage>
</organism>
<dbReference type="CDD" id="cd19075">
    <property type="entry name" value="AKR_AKR7A1-5"/>
    <property type="match status" value="1"/>
</dbReference>
<dbReference type="Pfam" id="PF00248">
    <property type="entry name" value="Aldo_ket_red"/>
    <property type="match status" value="1"/>
</dbReference>
<accession>A0A550C1K9</accession>
<name>A0A550C1K9_9AGAR</name>
<comment type="caution">
    <text evidence="3">The sequence shown here is derived from an EMBL/GenBank/DDBJ whole genome shotgun (WGS) entry which is preliminary data.</text>
</comment>
<dbReference type="OrthoDB" id="2310150at2759"/>
<evidence type="ECO:0000313" key="4">
    <source>
        <dbReference type="Proteomes" id="UP000320762"/>
    </source>
</evidence>
<dbReference type="SUPFAM" id="SSF51430">
    <property type="entry name" value="NAD(P)-linked oxidoreductase"/>
    <property type="match status" value="1"/>
</dbReference>
<dbReference type="EMBL" id="VDMD01000034">
    <property type="protein sequence ID" value="TRM58657.1"/>
    <property type="molecule type" value="Genomic_DNA"/>
</dbReference>
<protein>
    <submittedName>
        <fullName evidence="3">NADP-dependent oxidoreductase domain-containing protein</fullName>
    </submittedName>
</protein>
<dbReference type="STRING" id="97359.A0A550C1K9"/>
<evidence type="ECO:0000313" key="3">
    <source>
        <dbReference type="EMBL" id="TRM58657.1"/>
    </source>
</evidence>
<dbReference type="GO" id="GO:0016491">
    <property type="term" value="F:oxidoreductase activity"/>
    <property type="evidence" value="ECO:0007669"/>
    <property type="project" value="UniProtKB-KW"/>
</dbReference>
<dbReference type="PANTHER" id="PTHR43364:SF4">
    <property type="entry name" value="NAD(P)-LINKED OXIDOREDUCTASE SUPERFAMILY PROTEIN"/>
    <property type="match status" value="1"/>
</dbReference>
<dbReference type="InterPro" id="IPR023210">
    <property type="entry name" value="NADP_OxRdtase_dom"/>
</dbReference>
<proteinExistence type="predicted"/>
<dbReference type="PANTHER" id="PTHR43364">
    <property type="entry name" value="NADH-SPECIFIC METHYLGLYOXAL REDUCTASE-RELATED"/>
    <property type="match status" value="1"/>
</dbReference>
<feature type="domain" description="NADP-dependent oxidoreductase" evidence="2">
    <location>
        <begin position="23"/>
        <end position="309"/>
    </location>
</feature>
<dbReference type="Gene3D" id="3.20.20.100">
    <property type="entry name" value="NADP-dependent oxidoreductase domain"/>
    <property type="match status" value="1"/>
</dbReference>
<sequence length="322" mass="35294">MSSPRIQIVMGTPFGTPESGARISDVAECQKYANVALHHGVKALDTAAAYFKGTSEMYVGKLDLNDAVVDTKASPGTPKAHSVENLRGAALKSIDAIAPHKINVYYLHAPDRSVPFEETCEGINKLYKDGLIKEFGLSNFPAWEVAEVYHICKANGWILPTVYQGRYNAIQREVETELFPCLRKLGIRFYAFSPLAGGLLTGHILSVDDFDKRTGTRWDPKVTPYAGFLRGGATPLLPIIKELAENLSKHDLSITEAATRWLQHHSMLDPEKSDKVVVGATSAQQLEANLKLNALGPLPEEVVKLINAAADKTKGLNTHYAW</sequence>
<evidence type="ECO:0000256" key="1">
    <source>
        <dbReference type="ARBA" id="ARBA00023002"/>
    </source>
</evidence>
<keyword evidence="4" id="KW-1185">Reference proteome</keyword>
<dbReference type="AlphaFoldDB" id="A0A550C1K9"/>
<reference evidence="3 4" key="1">
    <citation type="journal article" date="2019" name="New Phytol.">
        <title>Comparative genomics reveals unique wood-decay strategies and fruiting body development in the Schizophyllaceae.</title>
        <authorList>
            <person name="Almasi E."/>
            <person name="Sahu N."/>
            <person name="Krizsan K."/>
            <person name="Balint B."/>
            <person name="Kovacs G.M."/>
            <person name="Kiss B."/>
            <person name="Cseklye J."/>
            <person name="Drula E."/>
            <person name="Henrissat B."/>
            <person name="Nagy I."/>
            <person name="Chovatia M."/>
            <person name="Adam C."/>
            <person name="LaButti K."/>
            <person name="Lipzen A."/>
            <person name="Riley R."/>
            <person name="Grigoriev I.V."/>
            <person name="Nagy L.G."/>
        </authorList>
    </citation>
    <scope>NUCLEOTIDE SEQUENCE [LARGE SCALE GENOMIC DNA]</scope>
    <source>
        <strain evidence="3 4">NL-1724</strain>
    </source>
</reference>
<gene>
    <name evidence="3" type="ORF">BD626DRAFT_510950</name>
</gene>
<dbReference type="Proteomes" id="UP000320762">
    <property type="component" value="Unassembled WGS sequence"/>
</dbReference>
<keyword evidence="1" id="KW-0560">Oxidoreductase</keyword>